<dbReference type="InterPro" id="IPR050268">
    <property type="entry name" value="NADH-dep_flavin_reductase"/>
</dbReference>
<evidence type="ECO:0000313" key="5">
    <source>
        <dbReference type="Proteomes" id="UP001244297"/>
    </source>
</evidence>
<protein>
    <submittedName>
        <fullName evidence="4">Flavin reductase</fullName>
    </submittedName>
</protein>
<dbReference type="InterPro" id="IPR012349">
    <property type="entry name" value="Split_barrel_FMN-bd"/>
</dbReference>
<dbReference type="Pfam" id="PF01613">
    <property type="entry name" value="Flavin_Reduct"/>
    <property type="match status" value="1"/>
</dbReference>
<dbReference type="SMART" id="SM00903">
    <property type="entry name" value="Flavin_Reduct"/>
    <property type="match status" value="1"/>
</dbReference>
<dbReference type="PANTHER" id="PTHR30466">
    <property type="entry name" value="FLAVIN REDUCTASE"/>
    <property type="match status" value="1"/>
</dbReference>
<name>A0ABT8AK26_9HYPH</name>
<dbReference type="RefSeq" id="WP_238292395.1">
    <property type="nucleotide sequence ID" value="NZ_BPQS01000054.1"/>
</dbReference>
<feature type="domain" description="IclR-ED" evidence="3">
    <location>
        <begin position="166"/>
        <end position="387"/>
    </location>
</feature>
<evidence type="ECO:0000313" key="4">
    <source>
        <dbReference type="EMBL" id="MDN3569921.1"/>
    </source>
</evidence>
<organism evidence="4 5">
    <name type="scientific">Methylobacterium longum</name>
    <dbReference type="NCBI Taxonomy" id="767694"/>
    <lineage>
        <taxon>Bacteria</taxon>
        <taxon>Pseudomonadati</taxon>
        <taxon>Pseudomonadota</taxon>
        <taxon>Alphaproteobacteria</taxon>
        <taxon>Hyphomicrobiales</taxon>
        <taxon>Methylobacteriaceae</taxon>
        <taxon>Methylobacterium</taxon>
    </lineage>
</organism>
<dbReference type="PROSITE" id="PS51078">
    <property type="entry name" value="ICLR_ED"/>
    <property type="match status" value="1"/>
</dbReference>
<evidence type="ECO:0000256" key="1">
    <source>
        <dbReference type="ARBA" id="ARBA00008898"/>
    </source>
</evidence>
<dbReference type="InterPro" id="IPR014757">
    <property type="entry name" value="Tscrpt_reg_IclR_C"/>
</dbReference>
<dbReference type="SUPFAM" id="SSF55781">
    <property type="entry name" value="GAF domain-like"/>
    <property type="match status" value="1"/>
</dbReference>
<dbReference type="Proteomes" id="UP001244297">
    <property type="component" value="Unassembled WGS sequence"/>
</dbReference>
<sequence>MEPSSSAISASRFREVLGQYPTGVAVITACGADGAPVGMVVGSFGSASLNPPLISFMPDKKSSSWQKLQQIDRFCVNVLGAHQLDVCRDLASKRPDKFADIGWSRSELGNPVIAGAIAQIECVKETEYEAGDHLIVLGRVLDLDLGAAATPLLFYRGGYGTFTAQSMISGEVEILDKLRLLDRIRSSLERLASEFDTEVTAVARVKDEIILVGSFGRSRTVDFPTRVGQRLPFMPPVGGVFAAWGTPDEQSEWLSHCGGEFRLDRQSCVQMIKNIRSRGCAAGFGHEVSLKWERAAFLTSIGDAAVTEKELRKLLADAAVSYNPEQLKSGQNYEFHFAQAPVFDESGKIVLGITIWGPEGEVSSDKVEVITSRLIQTAADTTQAIGGKACS</sequence>
<keyword evidence="5" id="KW-1185">Reference proteome</keyword>
<dbReference type="Gene3D" id="2.30.110.10">
    <property type="entry name" value="Electron Transport, Fmn-binding Protein, Chain A"/>
    <property type="match status" value="1"/>
</dbReference>
<comment type="similarity">
    <text evidence="1">Belongs to the non-flavoprotein flavin reductase family.</text>
</comment>
<evidence type="ECO:0000259" key="3">
    <source>
        <dbReference type="PROSITE" id="PS51078"/>
    </source>
</evidence>
<comment type="caution">
    <text evidence="4">The sequence shown here is derived from an EMBL/GenBank/DDBJ whole genome shotgun (WGS) entry which is preliminary data.</text>
</comment>
<proteinExistence type="inferred from homology"/>
<dbReference type="EMBL" id="JAUFPT010000011">
    <property type="protein sequence ID" value="MDN3569921.1"/>
    <property type="molecule type" value="Genomic_DNA"/>
</dbReference>
<dbReference type="Gene3D" id="3.30.450.40">
    <property type="match status" value="1"/>
</dbReference>
<accession>A0ABT8AK26</accession>
<evidence type="ECO:0000256" key="2">
    <source>
        <dbReference type="ARBA" id="ARBA00023002"/>
    </source>
</evidence>
<dbReference type="SUPFAM" id="SSF50475">
    <property type="entry name" value="FMN-binding split barrel"/>
    <property type="match status" value="1"/>
</dbReference>
<dbReference type="PANTHER" id="PTHR30466:SF11">
    <property type="entry name" value="FLAVIN-DEPENDENT MONOOXYGENASE, REDUCTASE SUBUNIT HSAB"/>
    <property type="match status" value="1"/>
</dbReference>
<reference evidence="5" key="1">
    <citation type="journal article" date="2019" name="Int. J. Syst. Evol. Microbiol.">
        <title>The Global Catalogue of Microorganisms (GCM) 10K type strain sequencing project: providing services to taxonomists for standard genome sequencing and annotation.</title>
        <authorList>
            <consortium name="The Broad Institute Genomics Platform"/>
            <consortium name="The Broad Institute Genome Sequencing Center for Infectious Disease"/>
            <person name="Wu L."/>
            <person name="Ma J."/>
        </authorList>
    </citation>
    <scope>NUCLEOTIDE SEQUENCE [LARGE SCALE GENOMIC DNA]</scope>
    <source>
        <strain evidence="5">CECT 7806</strain>
    </source>
</reference>
<dbReference type="InterPro" id="IPR029016">
    <property type="entry name" value="GAF-like_dom_sf"/>
</dbReference>
<gene>
    <name evidence="4" type="ORF">QWZ18_04670</name>
</gene>
<keyword evidence="2" id="KW-0560">Oxidoreductase</keyword>
<dbReference type="InterPro" id="IPR002563">
    <property type="entry name" value="Flavin_Rdtase-like_dom"/>
</dbReference>